<dbReference type="EMBL" id="CP012109">
    <property type="protein sequence ID" value="AKQ63817.1"/>
    <property type="molecule type" value="Genomic_DNA"/>
</dbReference>
<dbReference type="InterPro" id="IPR011057">
    <property type="entry name" value="Mss4-like_sf"/>
</dbReference>
<evidence type="ECO:0000313" key="2">
    <source>
        <dbReference type="Proteomes" id="UP000009026"/>
    </source>
</evidence>
<dbReference type="Gene3D" id="3.90.1590.10">
    <property type="entry name" value="glutathione-dependent formaldehyde- activating enzyme (gfa)"/>
    <property type="match status" value="1"/>
</dbReference>
<keyword evidence="2" id="KW-1185">Reference proteome</keyword>
<dbReference type="OrthoDB" id="327703at2"/>
<protein>
    <recommendedName>
        <fullName evidence="3">CENP-V/GFA domain-containing protein</fullName>
    </recommendedName>
</protein>
<evidence type="ECO:0008006" key="3">
    <source>
        <dbReference type="Google" id="ProtNLM"/>
    </source>
</evidence>
<dbReference type="SUPFAM" id="SSF51316">
    <property type="entry name" value="Mss4-like"/>
    <property type="match status" value="1"/>
</dbReference>
<sequence length="179" mass="19997">MTQTHRLGCACGQVQLQVEGAPIVSVECCCDSCRAAGDRLQTLPTARPVMEPHGTTRFVLYRKDRVRFIEHAGRLKEFRLTPESKTRRVVATCCNTPVFLEFENGHWLSLYGCLWPEGTLPPLEMRTMTGDLPAGTTLPGEVPNGKWQQVSFFARLLGAWIRMGFRSPKVAVVNGQLHV</sequence>
<dbReference type="eggNOG" id="COG3791">
    <property type="taxonomic scope" value="Bacteria"/>
</dbReference>
<name>A0A0H4X7G6_9BACT</name>
<accession>A0A0H4X7G6</accession>
<dbReference type="KEGG" id="mym:A176_000729"/>
<gene>
    <name evidence="1" type="ORF">A176_000729</name>
</gene>
<reference evidence="1 2" key="1">
    <citation type="journal article" date="2016" name="PLoS ONE">
        <title>Complete Genome Sequence and Comparative Genomics of a Novel Myxobacterium Myxococcus hansupus.</title>
        <authorList>
            <person name="Sharma G."/>
            <person name="Narwani T."/>
            <person name="Subramanian S."/>
        </authorList>
    </citation>
    <scope>NUCLEOTIDE SEQUENCE [LARGE SCALE GENOMIC DNA]</scope>
    <source>
        <strain evidence="2">mixupus</strain>
    </source>
</reference>
<dbReference type="PATRIC" id="fig|1297742.4.peg.741"/>
<proteinExistence type="predicted"/>
<evidence type="ECO:0000313" key="1">
    <source>
        <dbReference type="EMBL" id="AKQ63817.1"/>
    </source>
</evidence>
<dbReference type="Proteomes" id="UP000009026">
    <property type="component" value="Chromosome"/>
</dbReference>
<dbReference type="RefSeq" id="WP_021781132.1">
    <property type="nucleotide sequence ID" value="NZ_CP012109.1"/>
</dbReference>
<organism evidence="1 2">
    <name type="scientific">Pseudomyxococcus hansupus</name>
    <dbReference type="NCBI Taxonomy" id="1297742"/>
    <lineage>
        <taxon>Bacteria</taxon>
        <taxon>Pseudomonadati</taxon>
        <taxon>Myxococcota</taxon>
        <taxon>Myxococcia</taxon>
        <taxon>Myxococcales</taxon>
        <taxon>Cystobacterineae</taxon>
        <taxon>Myxococcaceae</taxon>
        <taxon>Pseudomyxococcus</taxon>
    </lineage>
</organism>
<dbReference type="STRING" id="1297742.A176_000729"/>
<dbReference type="AlphaFoldDB" id="A0A0H4X7G6"/>